<proteinExistence type="predicted"/>
<organism evidence="1 2">
    <name type="scientific">Neisseria dentiae</name>
    <dbReference type="NCBI Taxonomy" id="194197"/>
    <lineage>
        <taxon>Bacteria</taxon>
        <taxon>Pseudomonadati</taxon>
        <taxon>Pseudomonadota</taxon>
        <taxon>Betaproteobacteria</taxon>
        <taxon>Neisseriales</taxon>
        <taxon>Neisseriaceae</taxon>
        <taxon>Neisseria</taxon>
    </lineage>
</organism>
<evidence type="ECO:0000313" key="1">
    <source>
        <dbReference type="EMBL" id="OSI17972.1"/>
    </source>
</evidence>
<dbReference type="GeneID" id="94581920"/>
<dbReference type="STRING" id="194197.BWD09_04260"/>
<sequence>MGWSTGESKFSKNDNLSETDWKDYQGKNISSITVEISKAQFEQLESYPKLAAAGRIPGFRSVYDAGDNSCIDFSGKGLGYIGLADKDFDGSGLFWARPDKQVNAFLEQIAKHRPQGADLTVTHRGHTYTFGENERGVEKFWKTVDPYWYLGENQRQEPNPEQPQYAHAISEPFFERMSENTDIATVDISQPLPKNATDQEFIDYAFAALLSDDEELHDKALESLMASDQAKQFERESMQAAIDYDREQEMLRPRGPVMSL</sequence>
<evidence type="ECO:0000313" key="2">
    <source>
        <dbReference type="Proteomes" id="UP000193118"/>
    </source>
</evidence>
<gene>
    <name evidence="1" type="ORF">BWD09_04260</name>
</gene>
<accession>A0A1X3DE36</accession>
<reference evidence="2" key="1">
    <citation type="submission" date="2017-01" db="EMBL/GenBank/DDBJ databases">
        <authorList>
            <person name="Wolfgang W.J."/>
            <person name="Cole J."/>
            <person name="Wroblewski D."/>
            <person name="Mcginnis J."/>
            <person name="Musser K.A."/>
        </authorList>
    </citation>
    <scope>NUCLEOTIDE SEQUENCE [LARGE SCALE GENOMIC DNA]</scope>
    <source>
        <strain evidence="2">DSM 19151</strain>
    </source>
</reference>
<keyword evidence="2" id="KW-1185">Reference proteome</keyword>
<name>A0A1X3DE36_9NEIS</name>
<protein>
    <submittedName>
        <fullName evidence="1">Uncharacterized protein</fullName>
    </submittedName>
</protein>
<dbReference type="RefSeq" id="WP_085365479.1">
    <property type="nucleotide sequence ID" value="NZ_CAUJPZ010000014.1"/>
</dbReference>
<dbReference type="Proteomes" id="UP000193118">
    <property type="component" value="Unassembled WGS sequence"/>
</dbReference>
<comment type="caution">
    <text evidence="1">The sequence shown here is derived from an EMBL/GenBank/DDBJ whole genome shotgun (WGS) entry which is preliminary data.</text>
</comment>
<dbReference type="AlphaFoldDB" id="A0A1X3DE36"/>
<dbReference type="EMBL" id="MTBO01000006">
    <property type="protein sequence ID" value="OSI17972.1"/>
    <property type="molecule type" value="Genomic_DNA"/>
</dbReference>